<gene>
    <name evidence="1" type="ORF">C7449_103164</name>
</gene>
<sequence>MARSARKQNLDAIAQQEQADYLRRTSMTFLECAIHLCVTHMPTKEVVRVLETHACILRDYE</sequence>
<evidence type="ECO:0000313" key="1">
    <source>
        <dbReference type="EMBL" id="PTM96150.1"/>
    </source>
</evidence>
<comment type="caution">
    <text evidence="1">The sequence shown here is derived from an EMBL/GenBank/DDBJ whole genome shotgun (WGS) entry which is preliminary data.</text>
</comment>
<dbReference type="EMBL" id="PZZZ01000003">
    <property type="protein sequence ID" value="PTM96150.1"/>
    <property type="molecule type" value="Genomic_DNA"/>
</dbReference>
<proteinExistence type="predicted"/>
<organism evidence="1 2">
    <name type="scientific">Mycoplana dimorpha</name>
    <dbReference type="NCBI Taxonomy" id="28320"/>
    <lineage>
        <taxon>Bacteria</taxon>
        <taxon>Pseudomonadati</taxon>
        <taxon>Pseudomonadota</taxon>
        <taxon>Alphaproteobacteria</taxon>
        <taxon>Hyphomicrobiales</taxon>
        <taxon>Rhizobiaceae</taxon>
        <taxon>Mycoplana</taxon>
    </lineage>
</organism>
<name>A0A2T5BAY4_MYCDI</name>
<dbReference type="OrthoDB" id="8086619at2"/>
<dbReference type="AlphaFoldDB" id="A0A2T5BAY4"/>
<dbReference type="RefSeq" id="WP_108002231.1">
    <property type="nucleotide sequence ID" value="NZ_JBHEEX010000009.1"/>
</dbReference>
<evidence type="ECO:0000313" key="2">
    <source>
        <dbReference type="Proteomes" id="UP000241247"/>
    </source>
</evidence>
<keyword evidence="2" id="KW-1185">Reference proteome</keyword>
<protein>
    <submittedName>
        <fullName evidence="1">Uncharacterized protein</fullName>
    </submittedName>
</protein>
<reference evidence="1 2" key="1">
    <citation type="submission" date="2018-04" db="EMBL/GenBank/DDBJ databases">
        <title>Genomic Encyclopedia of Type Strains, Phase IV (KMG-IV): sequencing the most valuable type-strain genomes for metagenomic binning, comparative biology and taxonomic classification.</title>
        <authorList>
            <person name="Goeker M."/>
        </authorList>
    </citation>
    <scope>NUCLEOTIDE SEQUENCE [LARGE SCALE GENOMIC DNA]</scope>
    <source>
        <strain evidence="1 2">DSM 7138</strain>
    </source>
</reference>
<dbReference type="Proteomes" id="UP000241247">
    <property type="component" value="Unassembled WGS sequence"/>
</dbReference>
<accession>A0A2T5BAY4</accession>